<keyword evidence="1" id="KW-0677">Repeat</keyword>
<evidence type="ECO:0000313" key="4">
    <source>
        <dbReference type="Proteomes" id="UP000807342"/>
    </source>
</evidence>
<evidence type="ECO:0000313" key="3">
    <source>
        <dbReference type="EMBL" id="KAF9448732.1"/>
    </source>
</evidence>
<comment type="caution">
    <text evidence="3">The sequence shown here is derived from an EMBL/GenBank/DDBJ whole genome shotgun (WGS) entry which is preliminary data.</text>
</comment>
<dbReference type="PANTHER" id="PTHR10039">
    <property type="entry name" value="AMELOGENIN"/>
    <property type="match status" value="1"/>
</dbReference>
<proteinExistence type="predicted"/>
<dbReference type="Pfam" id="PF24883">
    <property type="entry name" value="NPHP3_N"/>
    <property type="match status" value="1"/>
</dbReference>
<dbReference type="OrthoDB" id="443402at2759"/>
<dbReference type="Gene3D" id="3.40.50.300">
    <property type="entry name" value="P-loop containing nucleotide triphosphate hydrolases"/>
    <property type="match status" value="1"/>
</dbReference>
<dbReference type="InterPro" id="IPR056884">
    <property type="entry name" value="NPHP3-like_N"/>
</dbReference>
<name>A0A9P6C2C4_9AGAR</name>
<sequence>MINDWNSVPDSFMEKFAEKYTIPGAEFDSSERDPPPKCHPGTRLSIVDRTQNFFRKHKDEKRLLWLVGPAGVGKSAIMQTLAENASAPTSNVLLGASLFFSINGRDRTSKAILTLAYQIAVAYPPYCKFIRTEILKEPTLPTKSMSAQFNRLFTEPFANRRIYKESKPLLILIDGIDECSGEDKQCEMVSLISHFSLLSSELIWVIASRPEPHLSAKFSEHTIAQSCVLEEVQIDSDEAREDAERYLRADLDRIRRTYPALAHFTQWPREGDFLKLAYTSGGLFAYASTAVRFIDDMAFPNPVSQLKQVLEIIDHTSSRLREGDPHPMANLYALYARVIFHIHKNVLADTKKILLFLRSQTDTSLRRTCNWLGITQDVMHSALHHLHSVLNIPPANSTGDQYLSFHHKSFSEYISDPKRSRLFTDTEAETEMLNSQCALRILKEAMGMPLPMAPTLSTHSRISLYWEGGDSEDKLDLYSSAIYHLTNSLLSSSELSRSRLPIHTLKAIDIQACLEHQWNTPLTDLRQLLTDKTKQSELEQNAVLEDIPLRQLNAESFDKDMEIDVLYQSRRARDSVFSPFEQWCKQSIPHDGEGPSERNGCEEWRISLSSSVCHECMERVLREFQYGKTHSPDQLIKVFIDVRQFAWAIYEFIYREDESVCWTYIIPYHSPPTAHPIK</sequence>
<dbReference type="AlphaFoldDB" id="A0A9P6C2C4"/>
<dbReference type="SUPFAM" id="SSF52540">
    <property type="entry name" value="P-loop containing nucleoside triphosphate hydrolases"/>
    <property type="match status" value="1"/>
</dbReference>
<gene>
    <name evidence="3" type="ORF">P691DRAFT_775172</name>
</gene>
<dbReference type="Proteomes" id="UP000807342">
    <property type="component" value="Unassembled WGS sequence"/>
</dbReference>
<feature type="domain" description="NACHT" evidence="2">
    <location>
        <begin position="62"/>
        <end position="210"/>
    </location>
</feature>
<evidence type="ECO:0000256" key="1">
    <source>
        <dbReference type="ARBA" id="ARBA00022737"/>
    </source>
</evidence>
<dbReference type="InterPro" id="IPR027417">
    <property type="entry name" value="P-loop_NTPase"/>
</dbReference>
<organism evidence="3 4">
    <name type="scientific">Macrolepiota fuliginosa MF-IS2</name>
    <dbReference type="NCBI Taxonomy" id="1400762"/>
    <lineage>
        <taxon>Eukaryota</taxon>
        <taxon>Fungi</taxon>
        <taxon>Dikarya</taxon>
        <taxon>Basidiomycota</taxon>
        <taxon>Agaricomycotina</taxon>
        <taxon>Agaricomycetes</taxon>
        <taxon>Agaricomycetidae</taxon>
        <taxon>Agaricales</taxon>
        <taxon>Agaricineae</taxon>
        <taxon>Agaricaceae</taxon>
        <taxon>Macrolepiota</taxon>
    </lineage>
</organism>
<reference evidence="3" key="1">
    <citation type="submission" date="2020-11" db="EMBL/GenBank/DDBJ databases">
        <authorList>
            <consortium name="DOE Joint Genome Institute"/>
            <person name="Ahrendt S."/>
            <person name="Riley R."/>
            <person name="Andreopoulos W."/>
            <person name="Labutti K."/>
            <person name="Pangilinan J."/>
            <person name="Ruiz-Duenas F.J."/>
            <person name="Barrasa J.M."/>
            <person name="Sanchez-Garcia M."/>
            <person name="Camarero S."/>
            <person name="Miyauchi S."/>
            <person name="Serrano A."/>
            <person name="Linde D."/>
            <person name="Babiker R."/>
            <person name="Drula E."/>
            <person name="Ayuso-Fernandez I."/>
            <person name="Pacheco R."/>
            <person name="Padilla G."/>
            <person name="Ferreira P."/>
            <person name="Barriuso J."/>
            <person name="Kellner H."/>
            <person name="Castanera R."/>
            <person name="Alfaro M."/>
            <person name="Ramirez L."/>
            <person name="Pisabarro A.G."/>
            <person name="Kuo A."/>
            <person name="Tritt A."/>
            <person name="Lipzen A."/>
            <person name="He G."/>
            <person name="Yan M."/>
            <person name="Ng V."/>
            <person name="Cullen D."/>
            <person name="Martin F."/>
            <person name="Rosso M.-N."/>
            <person name="Henrissat B."/>
            <person name="Hibbett D."/>
            <person name="Martinez A.T."/>
            <person name="Grigoriev I.V."/>
        </authorList>
    </citation>
    <scope>NUCLEOTIDE SEQUENCE</scope>
    <source>
        <strain evidence="3">MF-IS2</strain>
    </source>
</reference>
<dbReference type="EMBL" id="MU151151">
    <property type="protein sequence ID" value="KAF9448732.1"/>
    <property type="molecule type" value="Genomic_DNA"/>
</dbReference>
<dbReference type="PROSITE" id="PS50837">
    <property type="entry name" value="NACHT"/>
    <property type="match status" value="1"/>
</dbReference>
<accession>A0A9P6C2C4</accession>
<dbReference type="PANTHER" id="PTHR10039:SF17">
    <property type="entry name" value="FUNGAL STAND N-TERMINAL GOODBYE DOMAIN-CONTAINING PROTEIN-RELATED"/>
    <property type="match status" value="1"/>
</dbReference>
<evidence type="ECO:0000259" key="2">
    <source>
        <dbReference type="PROSITE" id="PS50837"/>
    </source>
</evidence>
<keyword evidence="4" id="KW-1185">Reference proteome</keyword>
<dbReference type="InterPro" id="IPR007111">
    <property type="entry name" value="NACHT_NTPase"/>
</dbReference>
<protein>
    <recommendedName>
        <fullName evidence="2">NACHT domain-containing protein</fullName>
    </recommendedName>
</protein>